<feature type="transmembrane region" description="Helical" evidence="2">
    <location>
        <begin position="291"/>
        <end position="311"/>
    </location>
</feature>
<evidence type="ECO:0000256" key="1">
    <source>
        <dbReference type="SAM" id="MobiDB-lite"/>
    </source>
</evidence>
<dbReference type="AlphaFoldDB" id="A0AAD2ALT8"/>
<feature type="transmembrane region" description="Helical" evidence="2">
    <location>
        <begin position="519"/>
        <end position="541"/>
    </location>
</feature>
<dbReference type="Proteomes" id="UP001190002">
    <property type="component" value="Unassembled WGS sequence"/>
</dbReference>
<feature type="transmembrane region" description="Helical" evidence="2">
    <location>
        <begin position="349"/>
        <end position="369"/>
    </location>
</feature>
<accession>A0AAD2ALT8</accession>
<sequence>MSPRNPLAIADKLLSSDGGDNVRTDITCDGRQQPQNRTLLPMRHWRAAIVLMVCAYLIAGTFWRAPWKADEPYSFGVVLNIMERGDWIVPNVAFEPFVEKPPLLYWSGALAALAVPQMQPHEAVRLAVLFWMALTCVAVWRTARLLGKEAWDWRIRISAPLTGSQGAPPLGCRLAGPKASITLLHDYALRALLLFVGCIGLVEHVHKFIADVPQVAGTAVALYGLVRYAKASDGVSASGVRVLRPALWFGTGVGVAFLGKGVLVPGLFAVTVLAAIAVLPDFRRRQAWRFYLFSAAITAPWLLIWPIAFWHTSPTLFVEWFWTNNIGRFFGFSGLEGERNTLPTAVRSIFLTGTPAVWPALGMLGLTAWKLVRQRGRGGHMAWLQPYQGHVAVALFVLVTTAVLLRSAGLRDVYLMPLQPGLALLGAPMLLLVSSTWRARAWGVSVMLFGTLALAVWAMWATLVANGGKTLPGSLTQTLGRVLPLPYDMLVHPTAVLAAVSITTLWAICAWPRPGRSGVVAWASGLAMVWGLLGTLLIPWVDDARSYRPLFQAIKPVLQSAQVCVATRGMGESERALMHYETGVRPVKWLLGHSGHGDAHRPNPEARTCDLMLVLDKARENRSRQPKGADWELVWRGSRPGDTNETFSLFQRRGNGGTEALPSPEPIVPLTDTPHRGHR</sequence>
<gene>
    <name evidence="3" type="ORF">R77591_02106</name>
</gene>
<feature type="transmembrane region" description="Helical" evidence="2">
    <location>
        <begin position="45"/>
        <end position="65"/>
    </location>
</feature>
<organism evidence="3 4">
    <name type="scientific">Ralstonia mannitolilytica</name>
    <dbReference type="NCBI Taxonomy" id="105219"/>
    <lineage>
        <taxon>Bacteria</taxon>
        <taxon>Pseudomonadati</taxon>
        <taxon>Pseudomonadota</taxon>
        <taxon>Betaproteobacteria</taxon>
        <taxon>Burkholderiales</taxon>
        <taxon>Burkholderiaceae</taxon>
        <taxon>Ralstonia</taxon>
    </lineage>
</organism>
<feature type="transmembrane region" description="Helical" evidence="2">
    <location>
        <begin position="246"/>
        <end position="279"/>
    </location>
</feature>
<evidence type="ECO:0000313" key="3">
    <source>
        <dbReference type="EMBL" id="CAJ0682952.1"/>
    </source>
</evidence>
<dbReference type="EMBL" id="CATVXE010000007">
    <property type="protein sequence ID" value="CAJ0682952.1"/>
    <property type="molecule type" value="Genomic_DNA"/>
</dbReference>
<feature type="transmembrane region" description="Helical" evidence="2">
    <location>
        <begin position="414"/>
        <end position="434"/>
    </location>
</feature>
<feature type="transmembrane region" description="Helical" evidence="2">
    <location>
        <begin position="390"/>
        <end position="408"/>
    </location>
</feature>
<evidence type="ECO:0008006" key="5">
    <source>
        <dbReference type="Google" id="ProtNLM"/>
    </source>
</evidence>
<comment type="caution">
    <text evidence="3">The sequence shown here is derived from an EMBL/GenBank/DDBJ whole genome shotgun (WGS) entry which is preliminary data.</text>
</comment>
<feature type="transmembrane region" description="Helical" evidence="2">
    <location>
        <begin position="490"/>
        <end position="512"/>
    </location>
</feature>
<feature type="transmembrane region" description="Helical" evidence="2">
    <location>
        <begin position="187"/>
        <end position="205"/>
    </location>
</feature>
<keyword evidence="2" id="KW-0812">Transmembrane</keyword>
<evidence type="ECO:0000313" key="4">
    <source>
        <dbReference type="Proteomes" id="UP001190002"/>
    </source>
</evidence>
<feature type="region of interest" description="Disordered" evidence="1">
    <location>
        <begin position="652"/>
        <end position="679"/>
    </location>
</feature>
<name>A0AAD2ALT8_9RALS</name>
<evidence type="ECO:0000256" key="2">
    <source>
        <dbReference type="SAM" id="Phobius"/>
    </source>
</evidence>
<keyword evidence="2" id="KW-1133">Transmembrane helix</keyword>
<keyword evidence="2" id="KW-0472">Membrane</keyword>
<feature type="transmembrane region" description="Helical" evidence="2">
    <location>
        <begin position="123"/>
        <end position="140"/>
    </location>
</feature>
<reference evidence="3" key="1">
    <citation type="submission" date="2023-07" db="EMBL/GenBank/DDBJ databases">
        <authorList>
            <person name="Peeters C."/>
        </authorList>
    </citation>
    <scope>NUCLEOTIDE SEQUENCE</scope>
    <source>
        <strain evidence="3">R-77591</strain>
    </source>
</reference>
<proteinExistence type="predicted"/>
<protein>
    <recommendedName>
        <fullName evidence="5">Glycosyl transferase</fullName>
    </recommendedName>
</protein>
<feature type="transmembrane region" description="Helical" evidence="2">
    <location>
        <begin position="441"/>
        <end position="460"/>
    </location>
</feature>